<proteinExistence type="predicted"/>
<name>A0A0G0USE8_9BACT</name>
<dbReference type="Proteomes" id="UP000034676">
    <property type="component" value="Unassembled WGS sequence"/>
</dbReference>
<protein>
    <submittedName>
        <fullName evidence="1">Uncharacterized protein</fullName>
    </submittedName>
</protein>
<dbReference type="AlphaFoldDB" id="A0A0G0USE8"/>
<gene>
    <name evidence="1" type="ORF">UU42_C0008G0010</name>
</gene>
<dbReference type="EMBL" id="LCAO01000008">
    <property type="protein sequence ID" value="KKR91674.1"/>
    <property type="molecule type" value="Genomic_DNA"/>
</dbReference>
<comment type="caution">
    <text evidence="1">The sequence shown here is derived from an EMBL/GenBank/DDBJ whole genome shotgun (WGS) entry which is preliminary data.</text>
</comment>
<reference evidence="1 2" key="1">
    <citation type="journal article" date="2015" name="Nature">
        <title>rRNA introns, odd ribosomes, and small enigmatic genomes across a large radiation of phyla.</title>
        <authorList>
            <person name="Brown C.T."/>
            <person name="Hug L.A."/>
            <person name="Thomas B.C."/>
            <person name="Sharon I."/>
            <person name="Castelle C.J."/>
            <person name="Singh A."/>
            <person name="Wilkins M.J."/>
            <person name="Williams K.H."/>
            <person name="Banfield J.F."/>
        </authorList>
    </citation>
    <scope>NUCLEOTIDE SEQUENCE [LARGE SCALE GENOMIC DNA]</scope>
</reference>
<evidence type="ECO:0000313" key="2">
    <source>
        <dbReference type="Proteomes" id="UP000034676"/>
    </source>
</evidence>
<organism evidence="1 2">
    <name type="scientific">Candidatus Woesebacteria bacterium GW2011_GWA1_41_13b</name>
    <dbReference type="NCBI Taxonomy" id="1618555"/>
    <lineage>
        <taxon>Bacteria</taxon>
        <taxon>Candidatus Woeseibacteriota</taxon>
    </lineage>
</organism>
<accession>A0A0G0USE8</accession>
<sequence>MAIPEFLYRGTPRRDVDRFTPKEEVGGRLVVSASPDRTTAIKFVVPIEGLKVKIGTLGDTHYYICADEEKFKEKDTGGSIYLLPPNGFDPAPEVGANVWVNPNSVIPIGKEEIPSAFEAMVKAGVKVYFVSEEIFERFRNFPENRLEILKPLIPENNKQEGQ</sequence>
<evidence type="ECO:0000313" key="1">
    <source>
        <dbReference type="EMBL" id="KKR91674.1"/>
    </source>
</evidence>